<comment type="caution">
    <text evidence="14">The sequence shown here is derived from an EMBL/GenBank/DDBJ whole genome shotgun (WGS) entry which is preliminary data.</text>
</comment>
<dbReference type="InterPro" id="IPR008915">
    <property type="entry name" value="Peptidase_M50"/>
</dbReference>
<evidence type="ECO:0000256" key="5">
    <source>
        <dbReference type="ARBA" id="ARBA00022692"/>
    </source>
</evidence>
<keyword evidence="8" id="KW-0862">Zinc</keyword>
<protein>
    <submittedName>
        <fullName evidence="14">M50 family metallopeptidase</fullName>
    </submittedName>
</protein>
<evidence type="ECO:0000256" key="8">
    <source>
        <dbReference type="ARBA" id="ARBA00022833"/>
    </source>
</evidence>
<evidence type="ECO:0000259" key="13">
    <source>
        <dbReference type="Pfam" id="PF02163"/>
    </source>
</evidence>
<proteinExistence type="inferred from homology"/>
<keyword evidence="5 12" id="KW-0812">Transmembrane</keyword>
<evidence type="ECO:0000256" key="6">
    <source>
        <dbReference type="ARBA" id="ARBA00022723"/>
    </source>
</evidence>
<evidence type="ECO:0000256" key="11">
    <source>
        <dbReference type="ARBA" id="ARBA00023136"/>
    </source>
</evidence>
<keyword evidence="10" id="KW-0482">Metalloprotease</keyword>
<organism evidence="14 15">
    <name type="scientific">Alkalihalophilus lindianensis</name>
    <dbReference type="NCBI Taxonomy" id="1630542"/>
    <lineage>
        <taxon>Bacteria</taxon>
        <taxon>Bacillati</taxon>
        <taxon>Bacillota</taxon>
        <taxon>Bacilli</taxon>
        <taxon>Bacillales</taxon>
        <taxon>Bacillaceae</taxon>
        <taxon>Alkalihalophilus</taxon>
    </lineage>
</organism>
<evidence type="ECO:0000256" key="7">
    <source>
        <dbReference type="ARBA" id="ARBA00022801"/>
    </source>
</evidence>
<keyword evidence="6" id="KW-0479">Metal-binding</keyword>
<evidence type="ECO:0000256" key="1">
    <source>
        <dbReference type="ARBA" id="ARBA00001947"/>
    </source>
</evidence>
<keyword evidence="11 12" id="KW-0472">Membrane</keyword>
<dbReference type="Proteomes" id="UP001287282">
    <property type="component" value="Unassembled WGS sequence"/>
</dbReference>
<dbReference type="CDD" id="cd06161">
    <property type="entry name" value="S2P-M50_SpoIVFB"/>
    <property type="match status" value="1"/>
</dbReference>
<gene>
    <name evidence="14" type="ORF">RYX56_11070</name>
</gene>
<evidence type="ECO:0000313" key="15">
    <source>
        <dbReference type="Proteomes" id="UP001287282"/>
    </source>
</evidence>
<evidence type="ECO:0000256" key="9">
    <source>
        <dbReference type="ARBA" id="ARBA00022989"/>
    </source>
</evidence>
<feature type="transmembrane region" description="Helical" evidence="12">
    <location>
        <begin position="117"/>
        <end position="138"/>
    </location>
</feature>
<evidence type="ECO:0000256" key="3">
    <source>
        <dbReference type="ARBA" id="ARBA00007931"/>
    </source>
</evidence>
<dbReference type="Pfam" id="PF02163">
    <property type="entry name" value="Peptidase_M50"/>
    <property type="match status" value="1"/>
</dbReference>
<feature type="transmembrane region" description="Helical" evidence="12">
    <location>
        <begin position="159"/>
        <end position="176"/>
    </location>
</feature>
<evidence type="ECO:0000313" key="14">
    <source>
        <dbReference type="EMBL" id="MDV2684910.1"/>
    </source>
</evidence>
<name>A0ABU3XAI3_9BACI</name>
<keyword evidence="9 12" id="KW-1133">Transmembrane helix</keyword>
<comment type="cofactor">
    <cofactor evidence="1">
        <name>Zn(2+)</name>
        <dbReference type="ChEBI" id="CHEBI:29105"/>
    </cofactor>
</comment>
<keyword evidence="4" id="KW-0645">Protease</keyword>
<evidence type="ECO:0000256" key="10">
    <source>
        <dbReference type="ARBA" id="ARBA00023049"/>
    </source>
</evidence>
<accession>A0ABU3XAI3</accession>
<evidence type="ECO:0000256" key="4">
    <source>
        <dbReference type="ARBA" id="ARBA00022670"/>
    </source>
</evidence>
<dbReference type="RefSeq" id="WP_317122116.1">
    <property type="nucleotide sequence ID" value="NZ_JAWJBA010000003.1"/>
</dbReference>
<keyword evidence="15" id="KW-1185">Reference proteome</keyword>
<sequence>MSSIWFLLRKMKINPFFWFVLGIGVVTGYFREVLLVFAIVFIHEMGHALAAHYFKWTIYKIELLPFGGVAEVEDSGNRPIKEELIVILSGPLQHLWMIGLSFLLVHFNIWSETTHELFIWHNATILLINLVPILPLDGGRLVQLLYMNYYSYHYALRKSWSTSVGVLAVVMTLSVLLLPFHLNLWVVLSFLAIVHYLEWKQRHYRMMRFLLGRPQAYDTHLQDVGLKSVPVTANMFLLDGMKKMYRGYLHQFHYLDPKTKERVTIDEKKVLDTLVRKKQWKLTFKEIMIK</sequence>
<feature type="transmembrane region" description="Helical" evidence="12">
    <location>
        <begin position="182"/>
        <end position="199"/>
    </location>
</feature>
<feature type="transmembrane region" description="Helical" evidence="12">
    <location>
        <begin position="16"/>
        <end position="42"/>
    </location>
</feature>
<reference evidence="14 15" key="1">
    <citation type="submission" date="2023-10" db="EMBL/GenBank/DDBJ databases">
        <title>Screening of Alkalihalobacillus lindianensis BZ-TG-R113 and Its Alleviation of Salt Stress on Rapeseed Growth.</title>
        <authorList>
            <person name="Zhao B."/>
            <person name="Guo T."/>
        </authorList>
    </citation>
    <scope>NUCLEOTIDE SEQUENCE [LARGE SCALE GENOMIC DNA]</scope>
    <source>
        <strain evidence="14 15">BZ-TG-R113</strain>
    </source>
</reference>
<keyword evidence="7" id="KW-0378">Hydrolase</keyword>
<comment type="subcellular location">
    <subcellularLocation>
        <location evidence="2">Membrane</location>
        <topology evidence="2">Multi-pass membrane protein</topology>
    </subcellularLocation>
</comment>
<evidence type="ECO:0000256" key="2">
    <source>
        <dbReference type="ARBA" id="ARBA00004141"/>
    </source>
</evidence>
<evidence type="ECO:0000256" key="12">
    <source>
        <dbReference type="SAM" id="Phobius"/>
    </source>
</evidence>
<feature type="transmembrane region" description="Helical" evidence="12">
    <location>
        <begin position="84"/>
        <end position="105"/>
    </location>
</feature>
<dbReference type="PANTHER" id="PTHR39188:SF3">
    <property type="entry name" value="STAGE IV SPORULATION PROTEIN FB"/>
    <property type="match status" value="1"/>
</dbReference>
<dbReference type="PANTHER" id="PTHR39188">
    <property type="entry name" value="MEMBRANE-ASSOCIATED ZINC METALLOPROTEASE M50B"/>
    <property type="match status" value="1"/>
</dbReference>
<feature type="domain" description="Peptidase M50" evidence="13">
    <location>
        <begin position="34"/>
        <end position="106"/>
    </location>
</feature>
<dbReference type="EMBL" id="JAWJBA010000003">
    <property type="protein sequence ID" value="MDV2684910.1"/>
    <property type="molecule type" value="Genomic_DNA"/>
</dbReference>
<comment type="similarity">
    <text evidence="3">Belongs to the peptidase M50B family.</text>
</comment>